<dbReference type="SUPFAM" id="SSF53474">
    <property type="entry name" value="alpha/beta-Hydrolases"/>
    <property type="match status" value="1"/>
</dbReference>
<dbReference type="InterPro" id="IPR000073">
    <property type="entry name" value="AB_hydrolase_1"/>
</dbReference>
<evidence type="ECO:0000259" key="1">
    <source>
        <dbReference type="Pfam" id="PF00561"/>
    </source>
</evidence>
<reference evidence="2" key="1">
    <citation type="submission" date="2024-06" db="EMBL/GenBank/DDBJ databases">
        <title>The genome sequences of Kitasatospora sp. strain HUAS MG31.</title>
        <authorList>
            <person name="Mo P."/>
        </authorList>
    </citation>
    <scope>NUCLEOTIDE SEQUENCE</scope>
    <source>
        <strain evidence="2">HUAS MG31</strain>
    </source>
</reference>
<evidence type="ECO:0000313" key="2">
    <source>
        <dbReference type="EMBL" id="XCM78628.1"/>
    </source>
</evidence>
<protein>
    <submittedName>
        <fullName evidence="2">Alpha/beta hydrolase</fullName>
    </submittedName>
</protein>
<sequence>MGEAMRGGEPRSAVVGGVRLAYRVWGEETGAPPVVLLHALGETSADWADIAPGLADGRRVYAFDLRGHGDSDRPGGYGLEQMREDVLGLLDLLGSGPVDLVGHSTGGVVAYLTAAERPSAVRRLLLEDVPAPLPREPSTPVRPEGPLAFDWAVVPAVRAQIDRPDPAWLDRLARITAPTLVVAGGPESHVPQQGIAELARRIPVCRVVTIPVGHLVHAARPEEFTATVREFLSAGAS</sequence>
<dbReference type="Pfam" id="PF00561">
    <property type="entry name" value="Abhydrolase_1"/>
    <property type="match status" value="1"/>
</dbReference>
<dbReference type="PANTHER" id="PTHR43194:SF2">
    <property type="entry name" value="PEROXISOMAL MEMBRANE PROTEIN LPX1"/>
    <property type="match status" value="1"/>
</dbReference>
<dbReference type="AlphaFoldDB" id="A0AAU8JTF8"/>
<dbReference type="InterPro" id="IPR029058">
    <property type="entry name" value="AB_hydrolase_fold"/>
</dbReference>
<proteinExistence type="predicted"/>
<dbReference type="EMBL" id="CP159872">
    <property type="protein sequence ID" value="XCM78628.1"/>
    <property type="molecule type" value="Genomic_DNA"/>
</dbReference>
<gene>
    <name evidence="2" type="ORF">ABWK59_06645</name>
</gene>
<name>A0AAU8JTF8_9ACTN</name>
<dbReference type="RefSeq" id="WP_354638672.1">
    <property type="nucleotide sequence ID" value="NZ_CP159872.1"/>
</dbReference>
<feature type="domain" description="AB hydrolase-1" evidence="1">
    <location>
        <begin position="32"/>
        <end position="130"/>
    </location>
</feature>
<accession>A0AAU8JTF8</accession>
<dbReference type="InterPro" id="IPR050228">
    <property type="entry name" value="Carboxylesterase_BioH"/>
</dbReference>
<dbReference type="KEGG" id="kcm:ABWK59_06645"/>
<dbReference type="GO" id="GO:0016787">
    <property type="term" value="F:hydrolase activity"/>
    <property type="evidence" value="ECO:0007669"/>
    <property type="project" value="UniProtKB-KW"/>
</dbReference>
<organism evidence="2">
    <name type="scientific">Kitasatospora camelliae</name>
    <dbReference type="NCBI Taxonomy" id="3156397"/>
    <lineage>
        <taxon>Bacteria</taxon>
        <taxon>Bacillati</taxon>
        <taxon>Actinomycetota</taxon>
        <taxon>Actinomycetes</taxon>
        <taxon>Kitasatosporales</taxon>
        <taxon>Streptomycetaceae</taxon>
        <taxon>Kitasatospora</taxon>
    </lineage>
</organism>
<dbReference type="PANTHER" id="PTHR43194">
    <property type="entry name" value="HYDROLASE ALPHA/BETA FOLD FAMILY"/>
    <property type="match status" value="1"/>
</dbReference>
<dbReference type="Gene3D" id="3.40.50.1820">
    <property type="entry name" value="alpha/beta hydrolase"/>
    <property type="match status" value="2"/>
</dbReference>
<keyword evidence="2" id="KW-0378">Hydrolase</keyword>
<dbReference type="PRINTS" id="PR00111">
    <property type="entry name" value="ABHYDROLASE"/>
</dbReference>